<feature type="domain" description="HTH marR-type" evidence="4">
    <location>
        <begin position="5"/>
        <end position="137"/>
    </location>
</feature>
<sequence length="157" mass="18515">MDDSRTSLIKLINKLYRFTQSQLDVSLERFNLTSGMYPYILILHNHEGISQNCISKKLNVDKAMSARTIKKLIELDYIRKEVDQEDSRAYRLFLTDKSRKIIPEIKKEIQKWIDIISLESHDEDVDKVILFLNNALKNAKNYRMNTEEGDKNNGEYK</sequence>
<evidence type="ECO:0000256" key="3">
    <source>
        <dbReference type="ARBA" id="ARBA00023163"/>
    </source>
</evidence>
<evidence type="ECO:0000313" key="6">
    <source>
        <dbReference type="Proteomes" id="UP000580568"/>
    </source>
</evidence>
<dbReference type="Proteomes" id="UP000580568">
    <property type="component" value="Unassembled WGS sequence"/>
</dbReference>
<dbReference type="Pfam" id="PF01047">
    <property type="entry name" value="MarR"/>
    <property type="match status" value="1"/>
</dbReference>
<dbReference type="GO" id="GO:0003677">
    <property type="term" value="F:DNA binding"/>
    <property type="evidence" value="ECO:0007669"/>
    <property type="project" value="UniProtKB-KW"/>
</dbReference>
<evidence type="ECO:0000256" key="2">
    <source>
        <dbReference type="ARBA" id="ARBA00023125"/>
    </source>
</evidence>
<proteinExistence type="predicted"/>
<evidence type="ECO:0000313" key="5">
    <source>
        <dbReference type="EMBL" id="GFP76914.1"/>
    </source>
</evidence>
<dbReference type="SUPFAM" id="SSF46785">
    <property type="entry name" value="Winged helix' DNA-binding domain"/>
    <property type="match status" value="1"/>
</dbReference>
<dbReference type="Gene3D" id="1.10.10.10">
    <property type="entry name" value="Winged helix-like DNA-binding domain superfamily/Winged helix DNA-binding domain"/>
    <property type="match status" value="1"/>
</dbReference>
<keyword evidence="1" id="KW-0805">Transcription regulation</keyword>
<dbReference type="InterPro" id="IPR000835">
    <property type="entry name" value="HTH_MarR-typ"/>
</dbReference>
<comment type="caution">
    <text evidence="5">The sequence shown here is derived from an EMBL/GenBank/DDBJ whole genome shotgun (WGS) entry which is preliminary data.</text>
</comment>
<gene>
    <name evidence="5" type="ORF">bsdtw1_03025</name>
</gene>
<keyword evidence="6" id="KW-1185">Reference proteome</keyword>
<dbReference type="EMBL" id="BLZR01000001">
    <property type="protein sequence ID" value="GFP76914.1"/>
    <property type="molecule type" value="Genomic_DNA"/>
</dbReference>
<keyword evidence="3" id="KW-0804">Transcription</keyword>
<name>A0A6V8SI57_9CLOT</name>
<dbReference type="RefSeq" id="WP_183278314.1">
    <property type="nucleotide sequence ID" value="NZ_BLZR01000001.1"/>
</dbReference>
<dbReference type="PANTHER" id="PTHR42756:SF2">
    <property type="entry name" value="MARR FAMILY REGULATORY PROTEIN"/>
    <property type="match status" value="1"/>
</dbReference>
<dbReference type="GO" id="GO:0003700">
    <property type="term" value="F:DNA-binding transcription factor activity"/>
    <property type="evidence" value="ECO:0007669"/>
    <property type="project" value="InterPro"/>
</dbReference>
<organism evidence="5 6">
    <name type="scientific">Clostridium fungisolvens</name>
    <dbReference type="NCBI Taxonomy" id="1604897"/>
    <lineage>
        <taxon>Bacteria</taxon>
        <taxon>Bacillati</taxon>
        <taxon>Bacillota</taxon>
        <taxon>Clostridia</taxon>
        <taxon>Eubacteriales</taxon>
        <taxon>Clostridiaceae</taxon>
        <taxon>Clostridium</taxon>
    </lineage>
</organism>
<accession>A0A6V8SI57</accession>
<dbReference type="SMART" id="SM00347">
    <property type="entry name" value="HTH_MARR"/>
    <property type="match status" value="1"/>
</dbReference>
<dbReference type="PANTHER" id="PTHR42756">
    <property type="entry name" value="TRANSCRIPTIONAL REGULATOR, MARR"/>
    <property type="match status" value="1"/>
</dbReference>
<reference evidence="5 6" key="1">
    <citation type="submission" date="2020-07" db="EMBL/GenBank/DDBJ databases">
        <title>A new beta-1,3-glucan-decomposing anaerobic bacterium isolated from anoxic soil subjected to biological soil disinfestation.</title>
        <authorList>
            <person name="Ueki A."/>
            <person name="Tonouchi A."/>
        </authorList>
    </citation>
    <scope>NUCLEOTIDE SEQUENCE [LARGE SCALE GENOMIC DNA]</scope>
    <source>
        <strain evidence="5 6">TW1</strain>
    </source>
</reference>
<dbReference type="AlphaFoldDB" id="A0A6V8SI57"/>
<protein>
    <recommendedName>
        <fullName evidence="4">HTH marR-type domain-containing protein</fullName>
    </recommendedName>
</protein>
<evidence type="ECO:0000256" key="1">
    <source>
        <dbReference type="ARBA" id="ARBA00023015"/>
    </source>
</evidence>
<dbReference type="InterPro" id="IPR036388">
    <property type="entry name" value="WH-like_DNA-bd_sf"/>
</dbReference>
<evidence type="ECO:0000259" key="4">
    <source>
        <dbReference type="PROSITE" id="PS50995"/>
    </source>
</evidence>
<keyword evidence="2" id="KW-0238">DNA-binding</keyword>
<dbReference type="PROSITE" id="PS50995">
    <property type="entry name" value="HTH_MARR_2"/>
    <property type="match status" value="1"/>
</dbReference>
<dbReference type="InterPro" id="IPR036390">
    <property type="entry name" value="WH_DNA-bd_sf"/>
</dbReference>